<keyword evidence="3" id="KW-1185">Reference proteome</keyword>
<evidence type="ECO:0000313" key="2">
    <source>
        <dbReference type="EMBL" id="AXH50349.1"/>
    </source>
</evidence>
<proteinExistence type="predicted"/>
<accession>A0A345L4Z7</accession>
<evidence type="ECO:0000259" key="1">
    <source>
        <dbReference type="Pfam" id="PF24043"/>
    </source>
</evidence>
<dbReference type="RefSeq" id="YP_010097030.1">
    <property type="nucleotide sequence ID" value="NC_055755.1"/>
</dbReference>
<dbReference type="Proteomes" id="UP000259879">
    <property type="component" value="Segment"/>
</dbReference>
<sequence length="109" mass="12193">MTQTIWKFTIPVQDSQQIKVDGATVFGILDAQAHIDRPNLIDIWMIVEPHPDSVEFVPIEIRGTGHPLHEERIQGYGSSPRSTLAAHIATVRDGIFVWHVFRGAFPPVA</sequence>
<organism evidence="2 3">
    <name type="scientific">Gordonia phage NatB6</name>
    <dbReference type="NCBI Taxonomy" id="2250322"/>
    <lineage>
        <taxon>Viruses</taxon>
        <taxon>Duplodnaviria</taxon>
        <taxon>Heunggongvirae</taxon>
        <taxon>Uroviricota</taxon>
        <taxon>Caudoviricetes</taxon>
        <taxon>Zierdtviridae</taxon>
        <taxon>Emilbogenvirinae</taxon>
        <taxon>Foxborovirus</taxon>
        <taxon>Foxborovirus NatB6</taxon>
    </lineage>
</organism>
<evidence type="ECO:0000313" key="3">
    <source>
        <dbReference type="Proteomes" id="UP000259879"/>
    </source>
</evidence>
<gene>
    <name evidence="2" type="primary">69</name>
    <name evidence="2" type="ORF">SEA_NATB6_69</name>
</gene>
<dbReference type="GeneID" id="65114691"/>
<reference evidence="2 3" key="1">
    <citation type="submission" date="2018-06" db="EMBL/GenBank/DDBJ databases">
        <authorList>
            <person name="Burkert N.A."/>
            <person name="Costello E."/>
            <person name="Grana D.J."/>
            <person name="Pejavara N.C."/>
            <person name="Picknally G.M."/>
            <person name="Christen E.M."/>
            <person name="Williams K.C."/>
            <person name="Merlino C.O."/>
            <person name="McCann M.P."/>
            <person name="Lee-Soety J.Y."/>
            <person name="Washington J.M."/>
            <person name="Garlena R.A."/>
            <person name="Russell D.A."/>
            <person name="Pope W.H."/>
            <person name="Jacobs-Sera D."/>
            <person name="Hendrix R.W."/>
            <person name="Hatfull G.F."/>
        </authorList>
    </citation>
    <scope>NUCLEOTIDE SEQUENCE [LARGE SCALE GENOMIC DNA]</scope>
</reference>
<dbReference type="Pfam" id="PF24043">
    <property type="entry name" value="DUF7352"/>
    <property type="match status" value="1"/>
</dbReference>
<name>A0A345L4Z7_9CAUD</name>
<dbReference type="KEGG" id="vg:65114691"/>
<dbReference type="InterPro" id="IPR055776">
    <property type="entry name" value="DUF7352"/>
</dbReference>
<protein>
    <recommendedName>
        <fullName evidence="1">DUF7352 domain-containing protein</fullName>
    </recommendedName>
</protein>
<feature type="domain" description="DUF7352" evidence="1">
    <location>
        <begin position="1"/>
        <end position="103"/>
    </location>
</feature>
<dbReference type="EMBL" id="MH536824">
    <property type="protein sequence ID" value="AXH50349.1"/>
    <property type="molecule type" value="Genomic_DNA"/>
</dbReference>